<keyword evidence="5" id="KW-1133">Transmembrane helix</keyword>
<keyword evidence="13" id="KW-1185">Reference proteome</keyword>
<dbReference type="InterPro" id="IPR001828">
    <property type="entry name" value="ANF_lig-bd_rcpt"/>
</dbReference>
<keyword evidence="7" id="KW-0472">Membrane</keyword>
<dbReference type="Pfam" id="PF00003">
    <property type="entry name" value="7tm_3"/>
    <property type="match status" value="1"/>
</dbReference>
<comment type="subcellular location">
    <subcellularLocation>
        <location evidence="1">Cell membrane</location>
        <topology evidence="1">Multi-pass membrane protein</topology>
    </subcellularLocation>
</comment>
<sequence length="1145" mass="129694">MARFWTICVAIFMFRDPIRLADSLQSGKSKDYSFQLRNTGLSRGSQQIARLNGDFTLGAMLPIHMSSAGLLCSGLYVDGIVLVEAIIFALREIKNRKLLPEEITLGYEIRDTCNSVIVAQRHTLDIVIEATKFERNSEYMNDSNGSILSYSTRDYKQSSNSLIAVVGAGNSEISVAVNRVLSAFSIPQIGFASTSRYLSEKLRFPSFFRTVPPDTHLVEGIVALFQKFSWNYVGLLVSDGDYGRPLADSFRSSAKQKGICITYEHLLPFQVNLENAKSIVREMNSKTNIEIVVILLPESDVNTMLLAMLEIGLTNKTLIASDSWSRAIKDLTFSNIVAGTLGFAHHYTQVKEFEDYFLGLKPNTNTWNPWFNETWEHLFDCVLPKKDNTEPNKTFSSRKVKKFCNLEKQHFKREHFTRFHYVSNIMNAVFAVANGIQSFYQKEHDSVFSLTPLELLRTLKESTFQKYDGENITFDENGDVSGKYTLVNIHPDLKIHNVGIWNGEYLEVDDFERIWWNTDQRSPPKGVCSLPCSAGWHRHASKADPQCCWTCQRCFAGTISNRSGATRCIPCPTNHITNLNQTACLFIPLNYLDWHSFWTISIVILALLSVSILLFVLTLFIRYVNTPVVKSSNRELSLLLGVGLFLTFLVPFVFAGKPTNFKCIISQVMFCVGCALALSAMLFRTLRIVLLFGSMNRRLWLLKNKYQIAMTLALTFAELIYCLLWVAVNPPSVRTVKIIPTKRYLVCEFDKYWYSGSHLLLIFLSIVCTVLAVKGRKLPKNFNEVRHIGLSMFTFNIVWVVFMCAQYGASLEYDVKINCFAMIISSLMILVLLFGPKVFVLLFRAHLNKKEEFEAEVRRYSFGVPNVSTSATSLRRGSSMTFRTANPSNDQFLRVASDDLKRMRSHSFDTMASRFYQNPYPSPKCFSKETQTNFPSDLANASELRESSEIPPVVVRITEEENGNDSFEKEDKYLNVVDNAELPGVKISDFNYDTNLNAKGTVNGERPSKRACSLQPELKKGQDLNLDTSDSNELENLLKDLDVPNKNSANEHTNSFAKLFEKLPSDGELAFSSTSPIAESECEERCKELKKSCTNGGNRVSGLTLEGAAKPERTQNYFLENDLKYGNENCKMSDHRNGYDRETVL</sequence>
<keyword evidence="3" id="KW-0812">Transmembrane</keyword>
<evidence type="ECO:0000256" key="3">
    <source>
        <dbReference type="ARBA" id="ARBA00022692"/>
    </source>
</evidence>
<dbReference type="GO" id="GO:0050909">
    <property type="term" value="P:sensory perception of taste"/>
    <property type="evidence" value="ECO:0007669"/>
    <property type="project" value="UniProtKB-ARBA"/>
</dbReference>
<dbReference type="PRINTS" id="PR00592">
    <property type="entry name" value="CASENSINGR"/>
</dbReference>
<dbReference type="FunFam" id="3.40.50.2300:FF:000016">
    <property type="entry name" value="Taste 1 receptor member 2"/>
    <property type="match status" value="1"/>
</dbReference>
<protein>
    <submittedName>
        <fullName evidence="12">Extracellular calcium-sensing receptor</fullName>
    </submittedName>
</protein>
<dbReference type="InterPro" id="IPR050726">
    <property type="entry name" value="mGluR"/>
</dbReference>
<evidence type="ECO:0000256" key="11">
    <source>
        <dbReference type="ARBA" id="ARBA00038492"/>
    </source>
</evidence>
<dbReference type="InterPro" id="IPR038550">
    <property type="entry name" value="GPCR_3_9-Cys_sf"/>
</dbReference>
<dbReference type="PRINTS" id="PR00248">
    <property type="entry name" value="GPCRMGR"/>
</dbReference>
<dbReference type="InterPro" id="IPR028082">
    <property type="entry name" value="Peripla_BP_I"/>
</dbReference>
<keyword evidence="10" id="KW-0807">Transducer</keyword>
<accession>A0A7D9DC44</accession>
<comment type="similarity">
    <text evidence="11">Belongs to the G-protein coupled receptor 3 family. TAS1R subfamily.</text>
</comment>
<evidence type="ECO:0000256" key="10">
    <source>
        <dbReference type="ARBA" id="ARBA00023224"/>
    </source>
</evidence>
<dbReference type="InterPro" id="IPR000068">
    <property type="entry name" value="GPCR_3_Ca_sens_rcpt-rel"/>
</dbReference>
<dbReference type="PROSITE" id="PS50259">
    <property type="entry name" value="G_PROTEIN_RECEP_F3_4"/>
    <property type="match status" value="1"/>
</dbReference>
<evidence type="ECO:0000313" key="13">
    <source>
        <dbReference type="Proteomes" id="UP001152795"/>
    </source>
</evidence>
<evidence type="ECO:0000256" key="4">
    <source>
        <dbReference type="ARBA" id="ARBA00022729"/>
    </source>
</evidence>
<dbReference type="Pfam" id="PF07562">
    <property type="entry name" value="NCD3G"/>
    <property type="match status" value="1"/>
</dbReference>
<gene>
    <name evidence="12" type="ORF">PACLA_8A037958</name>
</gene>
<dbReference type="GO" id="GO:0005886">
    <property type="term" value="C:plasma membrane"/>
    <property type="evidence" value="ECO:0007669"/>
    <property type="project" value="UniProtKB-SubCell"/>
</dbReference>
<evidence type="ECO:0000313" key="12">
    <source>
        <dbReference type="EMBL" id="CAB3981491.1"/>
    </source>
</evidence>
<dbReference type="CDD" id="cd13953">
    <property type="entry name" value="7tm_classC_mGluR-like"/>
    <property type="match status" value="1"/>
</dbReference>
<dbReference type="Pfam" id="PF01094">
    <property type="entry name" value="ANF_receptor"/>
    <property type="match status" value="1"/>
</dbReference>
<evidence type="ECO:0000256" key="2">
    <source>
        <dbReference type="ARBA" id="ARBA00022475"/>
    </source>
</evidence>
<dbReference type="Proteomes" id="UP001152795">
    <property type="component" value="Unassembled WGS sequence"/>
</dbReference>
<proteinExistence type="inferred from homology"/>
<dbReference type="InterPro" id="IPR000337">
    <property type="entry name" value="GPCR_3"/>
</dbReference>
<dbReference type="SUPFAM" id="SSF53822">
    <property type="entry name" value="Periplasmic binding protein-like I"/>
    <property type="match status" value="1"/>
</dbReference>
<evidence type="ECO:0000256" key="6">
    <source>
        <dbReference type="ARBA" id="ARBA00023040"/>
    </source>
</evidence>
<evidence type="ECO:0000256" key="7">
    <source>
        <dbReference type="ARBA" id="ARBA00023136"/>
    </source>
</evidence>
<evidence type="ECO:0000256" key="1">
    <source>
        <dbReference type="ARBA" id="ARBA00004651"/>
    </source>
</evidence>
<dbReference type="PANTHER" id="PTHR24060">
    <property type="entry name" value="METABOTROPIC GLUTAMATE RECEPTOR"/>
    <property type="match status" value="1"/>
</dbReference>
<dbReference type="Gene3D" id="2.10.50.30">
    <property type="entry name" value="GPCR, family 3, nine cysteines domain"/>
    <property type="match status" value="1"/>
</dbReference>
<reference evidence="12" key="1">
    <citation type="submission" date="2020-04" db="EMBL/GenBank/DDBJ databases">
        <authorList>
            <person name="Alioto T."/>
            <person name="Alioto T."/>
            <person name="Gomez Garrido J."/>
        </authorList>
    </citation>
    <scope>NUCLEOTIDE SEQUENCE</scope>
    <source>
        <strain evidence="12">A484AB</strain>
    </source>
</reference>
<organism evidence="12 13">
    <name type="scientific">Paramuricea clavata</name>
    <name type="common">Red gorgonian</name>
    <name type="synonym">Violescent sea-whip</name>
    <dbReference type="NCBI Taxonomy" id="317549"/>
    <lineage>
        <taxon>Eukaryota</taxon>
        <taxon>Metazoa</taxon>
        <taxon>Cnidaria</taxon>
        <taxon>Anthozoa</taxon>
        <taxon>Octocorallia</taxon>
        <taxon>Malacalcyonacea</taxon>
        <taxon>Plexauridae</taxon>
        <taxon>Paramuricea</taxon>
    </lineage>
</organism>
<comment type="caution">
    <text evidence="12">The sequence shown here is derived from an EMBL/GenBank/DDBJ whole genome shotgun (WGS) entry which is preliminary data.</text>
</comment>
<keyword evidence="4" id="KW-0732">Signal</keyword>
<keyword evidence="2" id="KW-1003">Cell membrane</keyword>
<evidence type="ECO:0000256" key="8">
    <source>
        <dbReference type="ARBA" id="ARBA00023170"/>
    </source>
</evidence>
<dbReference type="InterPro" id="IPR017978">
    <property type="entry name" value="GPCR_3_C"/>
</dbReference>
<name>A0A7D9DC44_PARCT</name>
<dbReference type="AlphaFoldDB" id="A0A7D9DC44"/>
<dbReference type="OrthoDB" id="5984008at2759"/>
<keyword evidence="6" id="KW-0297">G-protein coupled receptor</keyword>
<evidence type="ECO:0000256" key="9">
    <source>
        <dbReference type="ARBA" id="ARBA00023180"/>
    </source>
</evidence>
<dbReference type="EMBL" id="CACRXK020000395">
    <property type="protein sequence ID" value="CAB3981491.1"/>
    <property type="molecule type" value="Genomic_DNA"/>
</dbReference>
<keyword evidence="8 12" id="KW-0675">Receptor</keyword>
<evidence type="ECO:0000256" key="5">
    <source>
        <dbReference type="ARBA" id="ARBA00022989"/>
    </source>
</evidence>
<dbReference type="Gene3D" id="3.40.50.2300">
    <property type="match status" value="2"/>
</dbReference>
<dbReference type="InterPro" id="IPR011500">
    <property type="entry name" value="GPCR_3_9-Cys_dom"/>
</dbReference>
<dbReference type="FunFam" id="2.10.50.30:FF:000004">
    <property type="entry name" value="Taste receptor type 1 member 3-like protein"/>
    <property type="match status" value="1"/>
</dbReference>
<dbReference type="GO" id="GO:0004930">
    <property type="term" value="F:G protein-coupled receptor activity"/>
    <property type="evidence" value="ECO:0007669"/>
    <property type="project" value="UniProtKB-KW"/>
</dbReference>
<keyword evidence="9" id="KW-0325">Glycoprotein</keyword>